<keyword evidence="2" id="KW-0560">Oxidoreductase</keyword>
<evidence type="ECO:0000313" key="7">
    <source>
        <dbReference type="EMBL" id="OOK66673.1"/>
    </source>
</evidence>
<dbReference type="PANTHER" id="PTHR43491">
    <property type="entry name" value="UDP-N-ACETYL-D-MANNOSAMINE DEHYDROGENASE"/>
    <property type="match status" value="1"/>
</dbReference>
<dbReference type="PIRSF" id="PIRSF500136">
    <property type="entry name" value="UDP_ManNAc_DH"/>
    <property type="match status" value="1"/>
</dbReference>
<dbReference type="PIRSF" id="PIRSF000124">
    <property type="entry name" value="UDPglc_GDPman_dh"/>
    <property type="match status" value="1"/>
</dbReference>
<sequence length="490" mass="55855">MLADEGYTVDILDTNAQALRTIMAGRMPFIENGAEDLLKRLLPTGRICASTDAWVVRNADIVICVVGTPVDEYLTPQAHTFFRIIDEISPYFHDDQTLVLRSTVYPGLSQRVHDMFAERGIGVHVTFCPERIAQGHSIRELRIIPQVISGFDAEGRRVVRELFSRITTEIIEVEPQEAELAKLFCNSYRYIQFAVANQFYLLSREAGLDFDRVHHAATYKNFRVDSLPRAGLAAGPCLLKDTMQLAAFSNNNFMLGHAAMLINEGQPQFIVNMLKRRVNLRDKTVGILGMTFKADCDDTRDSLSFKLRHLLILEAKEVLLHDPFLDGKDYYPLDTVVERADVIVVGVPHSAYRGLSVPPGKVVEDVWGCLDVSELDTEALNGAQLATLGRKRWPGEDPGNRQRRIHQRLCRRRAAARRPRCRRDRQLLEIRAGQQKLRRPPAVPLRRGRRQRRRPDVPAGRRLRPDGGQRGPYRWHHLFPRVRLRPAGRE</sequence>
<organism evidence="7 8">
    <name type="scientific">Mycobacterium kansasii</name>
    <dbReference type="NCBI Taxonomy" id="1768"/>
    <lineage>
        <taxon>Bacteria</taxon>
        <taxon>Bacillati</taxon>
        <taxon>Actinomycetota</taxon>
        <taxon>Actinomycetes</taxon>
        <taxon>Mycobacteriales</taxon>
        <taxon>Mycobacteriaceae</taxon>
        <taxon>Mycobacterium</taxon>
    </lineage>
</organism>
<dbReference type="GO" id="GO:0051287">
    <property type="term" value="F:NAD binding"/>
    <property type="evidence" value="ECO:0007669"/>
    <property type="project" value="InterPro"/>
</dbReference>
<dbReference type="InterPro" id="IPR017476">
    <property type="entry name" value="UDP-Glc/GDP-Man"/>
</dbReference>
<evidence type="ECO:0000259" key="6">
    <source>
        <dbReference type="SMART" id="SM00984"/>
    </source>
</evidence>
<dbReference type="InterPro" id="IPR001732">
    <property type="entry name" value="UDP-Glc/GDP-Man_DH_N"/>
</dbReference>
<dbReference type="InterPro" id="IPR014027">
    <property type="entry name" value="UDP-Glc/GDP-Man_DH_C"/>
</dbReference>
<dbReference type="Pfam" id="PF03721">
    <property type="entry name" value="UDPG_MGDP_dh_N"/>
    <property type="match status" value="1"/>
</dbReference>
<dbReference type="EMBL" id="MVBM01000009">
    <property type="protein sequence ID" value="OOK66673.1"/>
    <property type="molecule type" value="Genomic_DNA"/>
</dbReference>
<dbReference type="SUPFAM" id="SSF52413">
    <property type="entry name" value="UDP-glucose/GDP-mannose dehydrogenase C-terminal domain"/>
    <property type="match status" value="1"/>
</dbReference>
<dbReference type="InterPro" id="IPR008927">
    <property type="entry name" value="6-PGluconate_DH-like_C_sf"/>
</dbReference>
<dbReference type="SUPFAM" id="SSF51735">
    <property type="entry name" value="NAD(P)-binding Rossmann-fold domains"/>
    <property type="match status" value="1"/>
</dbReference>
<dbReference type="GO" id="GO:0016616">
    <property type="term" value="F:oxidoreductase activity, acting on the CH-OH group of donors, NAD or NADP as acceptor"/>
    <property type="evidence" value="ECO:0007669"/>
    <property type="project" value="InterPro"/>
</dbReference>
<dbReference type="InterPro" id="IPR028359">
    <property type="entry name" value="UDP_ManNAc/GlcNAc_DH"/>
</dbReference>
<evidence type="ECO:0000256" key="2">
    <source>
        <dbReference type="ARBA" id="ARBA00023002"/>
    </source>
</evidence>
<dbReference type="InterPro" id="IPR036291">
    <property type="entry name" value="NAD(P)-bd_dom_sf"/>
</dbReference>
<comment type="caution">
    <text evidence="7">The sequence shown here is derived from an EMBL/GenBank/DDBJ whole genome shotgun (WGS) entry which is preliminary data.</text>
</comment>
<evidence type="ECO:0000256" key="4">
    <source>
        <dbReference type="PIRNR" id="PIRNR000124"/>
    </source>
</evidence>
<proteinExistence type="inferred from homology"/>
<evidence type="ECO:0000256" key="1">
    <source>
        <dbReference type="ARBA" id="ARBA00006601"/>
    </source>
</evidence>
<dbReference type="NCBIfam" id="TIGR03026">
    <property type="entry name" value="NDP-sugDHase"/>
    <property type="match status" value="1"/>
</dbReference>
<dbReference type="Gene3D" id="3.40.50.720">
    <property type="entry name" value="NAD(P)-binding Rossmann-like Domain"/>
    <property type="match status" value="2"/>
</dbReference>
<dbReference type="Proteomes" id="UP000189229">
    <property type="component" value="Unassembled WGS sequence"/>
</dbReference>
<feature type="region of interest" description="Disordered" evidence="5">
    <location>
        <begin position="431"/>
        <end position="474"/>
    </location>
</feature>
<evidence type="ECO:0000313" key="8">
    <source>
        <dbReference type="Proteomes" id="UP000189229"/>
    </source>
</evidence>
<name>A0A1V3WI60_MYCKA</name>
<dbReference type="Pfam" id="PF00984">
    <property type="entry name" value="UDPG_MGDP_dh"/>
    <property type="match status" value="1"/>
</dbReference>
<comment type="similarity">
    <text evidence="1 4">Belongs to the UDP-glucose/GDP-mannose dehydrogenase family.</text>
</comment>
<feature type="domain" description="UDP-glucose/GDP-mannose dehydrogenase C-terminal" evidence="6">
    <location>
        <begin position="286"/>
        <end position="372"/>
    </location>
</feature>
<dbReference type="Pfam" id="PF03720">
    <property type="entry name" value="UDPG_MGDP_dh_C"/>
    <property type="match status" value="1"/>
</dbReference>
<dbReference type="AlphaFoldDB" id="A0A1V3WI60"/>
<dbReference type="InterPro" id="IPR014026">
    <property type="entry name" value="UDP-Glc/GDP-Man_DH_dimer"/>
</dbReference>
<dbReference type="GO" id="GO:0000271">
    <property type="term" value="P:polysaccharide biosynthetic process"/>
    <property type="evidence" value="ECO:0007669"/>
    <property type="project" value="InterPro"/>
</dbReference>
<gene>
    <name evidence="7" type="ORF">BZL30_8324</name>
</gene>
<keyword evidence="3" id="KW-0520">NAD</keyword>
<dbReference type="PANTHER" id="PTHR43491:SF2">
    <property type="entry name" value="UDP-N-ACETYL-D-MANNOSAMINE DEHYDROGENASE"/>
    <property type="match status" value="1"/>
</dbReference>
<dbReference type="InterPro" id="IPR036220">
    <property type="entry name" value="UDP-Glc/GDP-Man_DH_C_sf"/>
</dbReference>
<evidence type="ECO:0000256" key="5">
    <source>
        <dbReference type="SAM" id="MobiDB-lite"/>
    </source>
</evidence>
<dbReference type="SMART" id="SM00984">
    <property type="entry name" value="UDPG_MGDP_dh_C"/>
    <property type="match status" value="1"/>
</dbReference>
<evidence type="ECO:0000256" key="3">
    <source>
        <dbReference type="ARBA" id="ARBA00023027"/>
    </source>
</evidence>
<accession>A0A1V3WI60</accession>
<dbReference type="GO" id="GO:0016628">
    <property type="term" value="F:oxidoreductase activity, acting on the CH-CH group of donors, NAD or NADP as acceptor"/>
    <property type="evidence" value="ECO:0007669"/>
    <property type="project" value="InterPro"/>
</dbReference>
<protein>
    <submittedName>
        <fullName evidence="7">Nucleotide sugar dehydrogenase family protein</fullName>
    </submittedName>
</protein>
<reference evidence="7 8" key="1">
    <citation type="submission" date="2017-02" db="EMBL/GenBank/DDBJ databases">
        <title>Complete genome sequences of Mycobacterium kansasii strains isolated from rhesus macaques.</title>
        <authorList>
            <person name="Panda A."/>
            <person name="Nagaraj S."/>
            <person name="Zhao X."/>
            <person name="Tettelin H."/>
            <person name="Detolla L.J."/>
        </authorList>
    </citation>
    <scope>NUCLEOTIDE SEQUENCE [LARGE SCALE GENOMIC DNA]</scope>
    <source>
        <strain evidence="7 8">11-3813</strain>
    </source>
</reference>
<dbReference type="SUPFAM" id="SSF48179">
    <property type="entry name" value="6-phosphogluconate dehydrogenase C-terminal domain-like"/>
    <property type="match status" value="1"/>
</dbReference>